<evidence type="ECO:0000256" key="6">
    <source>
        <dbReference type="ARBA" id="ARBA00022806"/>
    </source>
</evidence>
<feature type="domain" description="MCM OB" evidence="11">
    <location>
        <begin position="59"/>
        <end position="187"/>
    </location>
</feature>
<feature type="non-terminal residue" evidence="12">
    <location>
        <position position="301"/>
    </location>
</feature>
<dbReference type="GO" id="GO:1990518">
    <property type="term" value="F:single-stranded 3'-5' DNA helicase activity"/>
    <property type="evidence" value="ECO:0007669"/>
    <property type="project" value="TreeGrafter"/>
</dbReference>
<dbReference type="InterPro" id="IPR008049">
    <property type="entry name" value="MCM6"/>
</dbReference>
<dbReference type="GO" id="GO:0016787">
    <property type="term" value="F:hydrolase activity"/>
    <property type="evidence" value="ECO:0007669"/>
    <property type="project" value="UniProtKB-KW"/>
</dbReference>
<dbReference type="OrthoDB" id="1744952at2759"/>
<dbReference type="GO" id="GO:0042555">
    <property type="term" value="C:MCM complex"/>
    <property type="evidence" value="ECO:0007669"/>
    <property type="project" value="UniProtKB-UniRule"/>
</dbReference>
<organism evidence="12 13">
    <name type="scientific">Blastocystis sp. subtype 1 (strain ATCC 50177 / NandII)</name>
    <dbReference type="NCBI Taxonomy" id="478820"/>
    <lineage>
        <taxon>Eukaryota</taxon>
        <taxon>Sar</taxon>
        <taxon>Stramenopiles</taxon>
        <taxon>Bigyra</taxon>
        <taxon>Opalozoa</taxon>
        <taxon>Opalinata</taxon>
        <taxon>Blastocystidae</taxon>
        <taxon>Blastocystis</taxon>
    </lineage>
</organism>
<reference evidence="12 13" key="1">
    <citation type="submission" date="2016-05" db="EMBL/GenBank/DDBJ databases">
        <title>Nuclear genome of Blastocystis sp. subtype 1 NandII.</title>
        <authorList>
            <person name="Gentekaki E."/>
            <person name="Curtis B."/>
            <person name="Stairs C."/>
            <person name="Eme L."/>
            <person name="Herman E."/>
            <person name="Klimes V."/>
            <person name="Arias M.C."/>
            <person name="Elias M."/>
            <person name="Hilliou F."/>
            <person name="Klute M."/>
            <person name="Malik S.-B."/>
            <person name="Pightling A."/>
            <person name="Rachubinski R."/>
            <person name="Salas D."/>
            <person name="Schlacht A."/>
            <person name="Suga H."/>
            <person name="Archibald J."/>
            <person name="Ball S.G."/>
            <person name="Clark G."/>
            <person name="Dacks J."/>
            <person name="Van Der Giezen M."/>
            <person name="Tsaousis A."/>
            <person name="Roger A."/>
        </authorList>
    </citation>
    <scope>NUCLEOTIDE SEQUENCE [LARGE SCALE GENOMIC DNA]</scope>
    <source>
        <strain evidence="13">ATCC 50177 / NandII</strain>
    </source>
</reference>
<keyword evidence="8 10" id="KW-0238">DNA-binding</keyword>
<dbReference type="GO" id="GO:0006270">
    <property type="term" value="P:DNA replication initiation"/>
    <property type="evidence" value="ECO:0007669"/>
    <property type="project" value="UniProtKB-UniRule"/>
</dbReference>
<comment type="catalytic activity">
    <reaction evidence="10">
        <text>ATP + H2O = ADP + phosphate + H(+)</text>
        <dbReference type="Rhea" id="RHEA:13065"/>
        <dbReference type="ChEBI" id="CHEBI:15377"/>
        <dbReference type="ChEBI" id="CHEBI:15378"/>
        <dbReference type="ChEBI" id="CHEBI:30616"/>
        <dbReference type="ChEBI" id="CHEBI:43474"/>
        <dbReference type="ChEBI" id="CHEBI:456216"/>
        <dbReference type="EC" id="3.6.4.12"/>
    </reaction>
</comment>
<evidence type="ECO:0000256" key="9">
    <source>
        <dbReference type="ARBA" id="ARBA00023242"/>
    </source>
</evidence>
<evidence type="ECO:0000256" key="7">
    <source>
        <dbReference type="ARBA" id="ARBA00022840"/>
    </source>
</evidence>
<dbReference type="SUPFAM" id="SSF50249">
    <property type="entry name" value="Nucleic acid-binding proteins"/>
    <property type="match status" value="1"/>
</dbReference>
<keyword evidence="7 10" id="KW-0067">ATP-binding</keyword>
<evidence type="ECO:0000256" key="8">
    <source>
        <dbReference type="ARBA" id="ARBA00023125"/>
    </source>
</evidence>
<dbReference type="Pfam" id="PF17207">
    <property type="entry name" value="MCM_OB"/>
    <property type="match status" value="1"/>
</dbReference>
<dbReference type="Gene3D" id="2.20.28.10">
    <property type="match status" value="1"/>
</dbReference>
<comment type="caution">
    <text evidence="12">The sequence shown here is derived from an EMBL/GenBank/DDBJ whole genome shotgun (WGS) entry which is preliminary data.</text>
</comment>
<keyword evidence="4 10" id="KW-0547">Nucleotide-binding</keyword>
<dbReference type="InterPro" id="IPR033762">
    <property type="entry name" value="MCM_OB"/>
</dbReference>
<dbReference type="SMART" id="SM00350">
    <property type="entry name" value="MCM"/>
    <property type="match status" value="1"/>
</dbReference>
<name>A0A196SLB0_BLAHN</name>
<dbReference type="GO" id="GO:0000727">
    <property type="term" value="P:double-strand break repair via break-induced replication"/>
    <property type="evidence" value="ECO:0007669"/>
    <property type="project" value="TreeGrafter"/>
</dbReference>
<evidence type="ECO:0000256" key="3">
    <source>
        <dbReference type="ARBA" id="ARBA00022705"/>
    </source>
</evidence>
<keyword evidence="13" id="KW-1185">Reference proteome</keyword>
<evidence type="ECO:0000313" key="13">
    <source>
        <dbReference type="Proteomes" id="UP000078348"/>
    </source>
</evidence>
<dbReference type="PRINTS" id="PR01662">
    <property type="entry name" value="MCMPROTEIN6"/>
</dbReference>
<gene>
    <name evidence="12" type="ORF">AV274_1280</name>
</gene>
<keyword evidence="5 10" id="KW-0378">Hydrolase</keyword>
<comment type="subunit">
    <text evidence="10">Component of the MCM2-7 complex.</text>
</comment>
<evidence type="ECO:0000256" key="1">
    <source>
        <dbReference type="ARBA" id="ARBA00004123"/>
    </source>
</evidence>
<comment type="function">
    <text evidence="10">Acts as component of the MCM2-7 complex (MCM complex) which is the replicative helicase essential for 'once per cell cycle' DNA replication initiation and elongation in eukaryotic cells. The active ATPase sites in the MCM2-7 ring are formed through the interaction surfaces of two neighboring subunits such that a critical structure of a conserved arginine finger motif is provided in trans relative to the ATP-binding site of the Walker A box of the adjacent subunit. The six ATPase active sites, however, are likely to contribute differentially to the complex helicase activity.</text>
</comment>
<keyword evidence="6 10" id="KW-0347">Helicase</keyword>
<protein>
    <recommendedName>
        <fullName evidence="10">DNA replication licensing factor MCM6</fullName>
        <ecNumber evidence="10">3.6.4.12</ecNumber>
    </recommendedName>
</protein>
<dbReference type="FunFam" id="2.20.28.10:FF:000003">
    <property type="entry name" value="DNA helicase"/>
    <property type="match status" value="1"/>
</dbReference>
<evidence type="ECO:0000256" key="10">
    <source>
        <dbReference type="RuleBase" id="RU368064"/>
    </source>
</evidence>
<evidence type="ECO:0000256" key="2">
    <source>
        <dbReference type="ARBA" id="ARBA00008010"/>
    </source>
</evidence>
<dbReference type="InterPro" id="IPR012340">
    <property type="entry name" value="NA-bd_OB-fold"/>
</dbReference>
<dbReference type="GO" id="GO:0003697">
    <property type="term" value="F:single-stranded DNA binding"/>
    <property type="evidence" value="ECO:0007669"/>
    <property type="project" value="TreeGrafter"/>
</dbReference>
<dbReference type="InterPro" id="IPR031327">
    <property type="entry name" value="MCM"/>
</dbReference>
<proteinExistence type="inferred from homology"/>
<sequence length="301" mass="33458">MRENEVLANSIQLQYHKVYPYVERAAQEYVKERIGVDSTSSFTPKVFVSFTNLPTTLALRQVRSNSIGTLISISGTITRTTDVKPELIYGCFVCDSCGAVIPSVDQQFQFTKPTTCSNRECTNRSKFTLDLSGSVFTDWQRVKLQENTNEIPAGSMPRSMDLILRESLVESVKPGDKVVAVGSLIVIPDIAQMSRQGQVTTLHRKDGDQGVTGLRGLGVRCLTYRVAFLCSSITSVYEGEDEEITNETDYVNSVSDEVKQRVFEMRKDSAIYRKLANSIAPSVYGHVGGVLCDVMCFIRVM</sequence>
<dbReference type="GO" id="GO:1902969">
    <property type="term" value="P:mitotic DNA replication"/>
    <property type="evidence" value="ECO:0007669"/>
    <property type="project" value="TreeGrafter"/>
</dbReference>
<evidence type="ECO:0000259" key="11">
    <source>
        <dbReference type="Pfam" id="PF17207"/>
    </source>
</evidence>
<dbReference type="AlphaFoldDB" id="A0A196SLB0"/>
<dbReference type="EC" id="3.6.4.12" evidence="10"/>
<dbReference type="PANTHER" id="PTHR11630">
    <property type="entry name" value="DNA REPLICATION LICENSING FACTOR MCM FAMILY MEMBER"/>
    <property type="match status" value="1"/>
</dbReference>
<keyword evidence="10" id="KW-0131">Cell cycle</keyword>
<evidence type="ECO:0000256" key="5">
    <source>
        <dbReference type="ARBA" id="ARBA00022801"/>
    </source>
</evidence>
<dbReference type="EMBL" id="LXWW01000051">
    <property type="protein sequence ID" value="OAO16997.1"/>
    <property type="molecule type" value="Genomic_DNA"/>
</dbReference>
<evidence type="ECO:0000256" key="4">
    <source>
        <dbReference type="ARBA" id="ARBA00022741"/>
    </source>
</evidence>
<dbReference type="STRING" id="478820.A0A196SLB0"/>
<comment type="similarity">
    <text evidence="2 10">Belongs to the MCM family.</text>
</comment>
<accession>A0A196SLB0</accession>
<dbReference type="GO" id="GO:0005634">
    <property type="term" value="C:nucleus"/>
    <property type="evidence" value="ECO:0007669"/>
    <property type="project" value="UniProtKB-SubCell"/>
</dbReference>
<dbReference type="Proteomes" id="UP000078348">
    <property type="component" value="Unassembled WGS sequence"/>
</dbReference>
<keyword evidence="9" id="KW-0539">Nucleus</keyword>
<dbReference type="GO" id="GO:0005524">
    <property type="term" value="F:ATP binding"/>
    <property type="evidence" value="ECO:0007669"/>
    <property type="project" value="UniProtKB-UniRule"/>
</dbReference>
<evidence type="ECO:0000313" key="12">
    <source>
        <dbReference type="EMBL" id="OAO16997.1"/>
    </source>
</evidence>
<dbReference type="PANTHER" id="PTHR11630:SF43">
    <property type="entry name" value="DNA REPLICATION LICENSING FACTOR MCM6"/>
    <property type="match status" value="1"/>
</dbReference>
<keyword evidence="3 10" id="KW-0235">DNA replication</keyword>
<dbReference type="Gene3D" id="3.30.1640.10">
    <property type="entry name" value="mini-chromosome maintenance (MCM) complex, chain A, domain 1"/>
    <property type="match status" value="1"/>
</dbReference>
<dbReference type="Gene3D" id="2.40.50.140">
    <property type="entry name" value="Nucleic acid-binding proteins"/>
    <property type="match status" value="1"/>
</dbReference>
<comment type="subcellular location">
    <subcellularLocation>
        <location evidence="1 10">Nucleus</location>
    </subcellularLocation>
</comment>